<dbReference type="RefSeq" id="WP_269630601.1">
    <property type="nucleotide sequence ID" value="NZ_JBDPZC010000002.1"/>
</dbReference>
<comment type="caution">
    <text evidence="1">The sequence shown here is derived from an EMBL/GenBank/DDBJ whole genome shotgun (WGS) entry which is preliminary data.</text>
</comment>
<keyword evidence="2" id="KW-1185">Reference proteome</keyword>
<organism evidence="1 2">
    <name type="scientific">Roseateles flavus</name>
    <dbReference type="NCBI Taxonomy" id="3149041"/>
    <lineage>
        <taxon>Bacteria</taxon>
        <taxon>Pseudomonadati</taxon>
        <taxon>Pseudomonadota</taxon>
        <taxon>Betaproteobacteria</taxon>
        <taxon>Burkholderiales</taxon>
        <taxon>Sphaerotilaceae</taxon>
        <taxon>Roseateles</taxon>
    </lineage>
</organism>
<gene>
    <name evidence="1" type="ORF">ABDJ40_06785</name>
</gene>
<evidence type="ECO:0000313" key="1">
    <source>
        <dbReference type="EMBL" id="MEO3712471.1"/>
    </source>
</evidence>
<name>A0ABV0GBP8_9BURK</name>
<accession>A0ABV0GBP8</accession>
<sequence length="83" mass="9044">MFHATATRFAAASKEAPAAKGAFGEAWRWTRVGREALGLLARPLLRPGQGIDGLEVSDSTYEEWEAVQVQFEARVRAGSVQVL</sequence>
<dbReference type="Proteomes" id="UP001462640">
    <property type="component" value="Unassembled WGS sequence"/>
</dbReference>
<dbReference type="EMBL" id="JBDPZC010000002">
    <property type="protein sequence ID" value="MEO3712471.1"/>
    <property type="molecule type" value="Genomic_DNA"/>
</dbReference>
<reference evidence="1 2" key="1">
    <citation type="submission" date="2024-05" db="EMBL/GenBank/DDBJ databases">
        <title>Roseateles sp. 2.12 16S ribosomal RNA gene Genome sequencing and assembly.</title>
        <authorList>
            <person name="Woo H."/>
        </authorList>
    </citation>
    <scope>NUCLEOTIDE SEQUENCE [LARGE SCALE GENOMIC DNA]</scope>
    <source>
        <strain evidence="1 2">2.12</strain>
    </source>
</reference>
<evidence type="ECO:0000313" key="2">
    <source>
        <dbReference type="Proteomes" id="UP001462640"/>
    </source>
</evidence>
<protein>
    <submittedName>
        <fullName evidence="1">Uncharacterized protein</fullName>
    </submittedName>
</protein>
<proteinExistence type="predicted"/>